<sequence>MQGENINYPYQKYESLFVSLRSVLRDSDFFISVKSYQSRALPAIRV</sequence>
<evidence type="ECO:0000313" key="2">
    <source>
        <dbReference type="Proteomes" id="UP000219452"/>
    </source>
</evidence>
<name>A0A286F7L1_9BACT</name>
<evidence type="ECO:0000313" key="1">
    <source>
        <dbReference type="EMBL" id="SOD79190.1"/>
    </source>
</evidence>
<proteinExistence type="predicted"/>
<protein>
    <submittedName>
        <fullName evidence="1">Uncharacterized protein</fullName>
    </submittedName>
</protein>
<dbReference type="AlphaFoldDB" id="A0A286F7L1"/>
<gene>
    <name evidence="1" type="ORF">SAMN06269250_0846</name>
</gene>
<accession>A0A286F7L1</accession>
<dbReference type="EMBL" id="OCNH01000001">
    <property type="protein sequence ID" value="SOD79190.1"/>
    <property type="molecule type" value="Genomic_DNA"/>
</dbReference>
<organism evidence="1 2">
    <name type="scientific">Spirosoma fluviale</name>
    <dbReference type="NCBI Taxonomy" id="1597977"/>
    <lineage>
        <taxon>Bacteria</taxon>
        <taxon>Pseudomonadati</taxon>
        <taxon>Bacteroidota</taxon>
        <taxon>Cytophagia</taxon>
        <taxon>Cytophagales</taxon>
        <taxon>Cytophagaceae</taxon>
        <taxon>Spirosoma</taxon>
    </lineage>
</organism>
<keyword evidence="2" id="KW-1185">Reference proteome</keyword>
<dbReference type="Proteomes" id="UP000219452">
    <property type="component" value="Unassembled WGS sequence"/>
</dbReference>
<reference evidence="2" key="1">
    <citation type="submission" date="2017-09" db="EMBL/GenBank/DDBJ databases">
        <authorList>
            <person name="Varghese N."/>
            <person name="Submissions S."/>
        </authorList>
    </citation>
    <scope>NUCLEOTIDE SEQUENCE [LARGE SCALE GENOMIC DNA]</scope>
    <source>
        <strain evidence="2">DSM 29961</strain>
    </source>
</reference>